<sequence>MELYEALHQITAIRQQMAKSEVFRGYRSVTVGFSGLLGLFAASIQTEWVAAPTEHLERYLALWFFVAILSIVLVGLELYWRAFCIGSGMMKQMTISAVGQFLPCILIGGLLTTCIFKAAPEVAWMLPGLWSLLFGLGIFSSYRMLPSPICWVGAYYVLCGCGSLMFGQEEYPLSPWQMGISFGGGQFIAAFCLYWTLERDDIVERNDSAERNNAT</sequence>
<feature type="transmembrane region" description="Helical" evidence="1">
    <location>
        <begin position="149"/>
        <end position="166"/>
    </location>
</feature>
<name>A0A518CST7_9PLAN</name>
<evidence type="ECO:0000313" key="3">
    <source>
        <dbReference type="Proteomes" id="UP000317178"/>
    </source>
</evidence>
<feature type="transmembrane region" description="Helical" evidence="1">
    <location>
        <begin position="124"/>
        <end position="142"/>
    </location>
</feature>
<keyword evidence="1" id="KW-0812">Transmembrane</keyword>
<protein>
    <submittedName>
        <fullName evidence="2">Uncharacterized protein</fullName>
    </submittedName>
</protein>
<dbReference type="AlphaFoldDB" id="A0A518CST7"/>
<dbReference type="OrthoDB" id="5624959at2"/>
<evidence type="ECO:0000313" key="2">
    <source>
        <dbReference type="EMBL" id="QDU82297.1"/>
    </source>
</evidence>
<feature type="transmembrane region" description="Helical" evidence="1">
    <location>
        <begin position="59"/>
        <end position="80"/>
    </location>
</feature>
<dbReference type="EMBL" id="CP036281">
    <property type="protein sequence ID" value="QDU82297.1"/>
    <property type="molecule type" value="Genomic_DNA"/>
</dbReference>
<feature type="transmembrane region" description="Helical" evidence="1">
    <location>
        <begin position="101"/>
        <end position="118"/>
    </location>
</feature>
<dbReference type="RefSeq" id="WP_144998354.1">
    <property type="nucleotide sequence ID" value="NZ_CP036281.1"/>
</dbReference>
<keyword evidence="1" id="KW-1133">Transmembrane helix</keyword>
<reference evidence="2 3" key="1">
    <citation type="submission" date="2019-02" db="EMBL/GenBank/DDBJ databases">
        <title>Deep-cultivation of Planctomycetes and their phenomic and genomic characterization uncovers novel biology.</title>
        <authorList>
            <person name="Wiegand S."/>
            <person name="Jogler M."/>
            <person name="Boedeker C."/>
            <person name="Pinto D."/>
            <person name="Vollmers J."/>
            <person name="Rivas-Marin E."/>
            <person name="Kohn T."/>
            <person name="Peeters S.H."/>
            <person name="Heuer A."/>
            <person name="Rast P."/>
            <person name="Oberbeckmann S."/>
            <person name="Bunk B."/>
            <person name="Jeske O."/>
            <person name="Meyerdierks A."/>
            <person name="Storesund J.E."/>
            <person name="Kallscheuer N."/>
            <person name="Luecker S."/>
            <person name="Lage O.M."/>
            <person name="Pohl T."/>
            <person name="Merkel B.J."/>
            <person name="Hornburger P."/>
            <person name="Mueller R.-W."/>
            <person name="Bruemmer F."/>
            <person name="Labrenz M."/>
            <person name="Spormann A.M."/>
            <person name="Op den Camp H."/>
            <person name="Overmann J."/>
            <person name="Amann R."/>
            <person name="Jetten M.S.M."/>
            <person name="Mascher T."/>
            <person name="Medema M.H."/>
            <person name="Devos D.P."/>
            <person name="Kaster A.-K."/>
            <person name="Ovreas L."/>
            <person name="Rohde M."/>
            <person name="Galperin M.Y."/>
            <person name="Jogler C."/>
        </authorList>
    </citation>
    <scope>NUCLEOTIDE SEQUENCE [LARGE SCALE GENOMIC DNA]</scope>
    <source>
        <strain evidence="2 3">Pla110</strain>
    </source>
</reference>
<proteinExistence type="predicted"/>
<gene>
    <name evidence="2" type="ORF">Pla110_40520</name>
</gene>
<feature type="transmembrane region" description="Helical" evidence="1">
    <location>
        <begin position="178"/>
        <end position="197"/>
    </location>
</feature>
<feature type="transmembrane region" description="Helical" evidence="1">
    <location>
        <begin position="25"/>
        <end position="44"/>
    </location>
</feature>
<keyword evidence="3" id="KW-1185">Reference proteome</keyword>
<accession>A0A518CST7</accession>
<keyword evidence="1" id="KW-0472">Membrane</keyword>
<organism evidence="2 3">
    <name type="scientific">Polystyrenella longa</name>
    <dbReference type="NCBI Taxonomy" id="2528007"/>
    <lineage>
        <taxon>Bacteria</taxon>
        <taxon>Pseudomonadati</taxon>
        <taxon>Planctomycetota</taxon>
        <taxon>Planctomycetia</taxon>
        <taxon>Planctomycetales</taxon>
        <taxon>Planctomycetaceae</taxon>
        <taxon>Polystyrenella</taxon>
    </lineage>
</organism>
<dbReference type="KEGG" id="plon:Pla110_40520"/>
<evidence type="ECO:0000256" key="1">
    <source>
        <dbReference type="SAM" id="Phobius"/>
    </source>
</evidence>
<dbReference type="Proteomes" id="UP000317178">
    <property type="component" value="Chromosome"/>
</dbReference>